<dbReference type="Proteomes" id="UP000297465">
    <property type="component" value="Unassembled WGS sequence"/>
</dbReference>
<accession>A0ABY2LS00</accession>
<organism evidence="2 3">
    <name type="scientific">Leptospira montravelensis</name>
    <dbReference type="NCBI Taxonomy" id="2484961"/>
    <lineage>
        <taxon>Bacteria</taxon>
        <taxon>Pseudomonadati</taxon>
        <taxon>Spirochaetota</taxon>
        <taxon>Spirochaetia</taxon>
        <taxon>Leptospirales</taxon>
        <taxon>Leptospiraceae</taxon>
        <taxon>Leptospira</taxon>
    </lineage>
</organism>
<dbReference type="EMBL" id="RQFO01000011">
    <property type="protein sequence ID" value="TGL02807.1"/>
    <property type="molecule type" value="Genomic_DNA"/>
</dbReference>
<keyword evidence="3" id="KW-1185">Reference proteome</keyword>
<protein>
    <recommendedName>
        <fullName evidence="4">Porin</fullName>
    </recommendedName>
</protein>
<comment type="caution">
    <text evidence="2">The sequence shown here is derived from an EMBL/GenBank/DDBJ whole genome shotgun (WGS) entry which is preliminary data.</text>
</comment>
<gene>
    <name evidence="2" type="ORF">EHQ31_09020</name>
</gene>
<keyword evidence="1" id="KW-0732">Signal</keyword>
<proteinExistence type="predicted"/>
<reference evidence="3" key="1">
    <citation type="journal article" date="2019" name="PLoS Negl. Trop. Dis.">
        <title>Revisiting the worldwide diversity of Leptospira species in the environment.</title>
        <authorList>
            <person name="Vincent A.T."/>
            <person name="Schiettekatte O."/>
            <person name="Bourhy P."/>
            <person name="Veyrier F.J."/>
            <person name="Picardeau M."/>
        </authorList>
    </citation>
    <scope>NUCLEOTIDE SEQUENCE [LARGE SCALE GENOMIC DNA]</scope>
    <source>
        <strain evidence="3">201800278</strain>
    </source>
</reference>
<evidence type="ECO:0008006" key="4">
    <source>
        <dbReference type="Google" id="ProtNLM"/>
    </source>
</evidence>
<evidence type="ECO:0000313" key="3">
    <source>
        <dbReference type="Proteomes" id="UP000297465"/>
    </source>
</evidence>
<name>A0ABY2LS00_9LEPT</name>
<feature type="signal peptide" evidence="1">
    <location>
        <begin position="1"/>
        <end position="17"/>
    </location>
</feature>
<feature type="chain" id="PRO_5046564197" description="Porin" evidence="1">
    <location>
        <begin position="18"/>
        <end position="418"/>
    </location>
</feature>
<evidence type="ECO:0000313" key="2">
    <source>
        <dbReference type="EMBL" id="TGL02807.1"/>
    </source>
</evidence>
<sequence>MKKIPAFFFLSFFLSLSGIPVLWTQETKATKLELEAESFEERGYPKKAEELRLKVKRIREDQFRDRNVQKNYPITSDIPATNNGSLVWNLGTWEIGFRGMSQFGVFSSGKESALDDGRIAFQAGSPYYPRSPIGYQNIRSLPFTYDLKNPYENSRSFSPRIAYKHKSAKWGLEYNYFQFQTTNEYLSLGFASGPLSAIHSDRLYNSEHNLVVKIYEEYSKSIGFSWDFGLRTGTFHTNSVFSSQSLGQTGVMRDTIQYLAPSAGFRFYHKLGEGLSYDLGGALFVTPLGKLNYRRDVLTQAGGARRFGEGLTINDEAYSLFSEKPIQTSITGIDLLGQFNWQPLEHHKFHLGLQIIQYIWRANESSAPGIRALNAESFDSGVRDYYLSSAFYEADGRDKRPSRSYLVSNLYFGYTYVF</sequence>
<dbReference type="RefSeq" id="WP_135568503.1">
    <property type="nucleotide sequence ID" value="NZ_RQFN01000007.1"/>
</dbReference>
<evidence type="ECO:0000256" key="1">
    <source>
        <dbReference type="SAM" id="SignalP"/>
    </source>
</evidence>